<keyword evidence="1" id="KW-1133">Transmembrane helix</keyword>
<keyword evidence="3" id="KW-1185">Reference proteome</keyword>
<organism evidence="2 3">
    <name type="scientific">Flavisolibacter ginsengisoli DSM 18119</name>
    <dbReference type="NCBI Taxonomy" id="1121884"/>
    <lineage>
        <taxon>Bacteria</taxon>
        <taxon>Pseudomonadati</taxon>
        <taxon>Bacteroidota</taxon>
        <taxon>Chitinophagia</taxon>
        <taxon>Chitinophagales</taxon>
        <taxon>Chitinophagaceae</taxon>
        <taxon>Flavisolibacter</taxon>
    </lineage>
</organism>
<gene>
    <name evidence="2" type="ORF">SAMN02745131_03823</name>
</gene>
<accession>A0A1M5FFS9</accession>
<protein>
    <submittedName>
        <fullName evidence="2">Uncharacterized protein</fullName>
    </submittedName>
</protein>
<name>A0A1M5FFS9_9BACT</name>
<evidence type="ECO:0000313" key="3">
    <source>
        <dbReference type="Proteomes" id="UP000184048"/>
    </source>
</evidence>
<keyword evidence="1" id="KW-0472">Membrane</keyword>
<evidence type="ECO:0000313" key="2">
    <source>
        <dbReference type="EMBL" id="SHF89991.1"/>
    </source>
</evidence>
<sequence>MNCTPYPKLKRMKKILMAATAVGAATAGVILYLRNRNSDQKTIENSAKDAYRTMNDGLGKVERLGQHAMG</sequence>
<dbReference type="EMBL" id="FQUU01000022">
    <property type="protein sequence ID" value="SHF89991.1"/>
    <property type="molecule type" value="Genomic_DNA"/>
</dbReference>
<reference evidence="2 3" key="1">
    <citation type="submission" date="2016-11" db="EMBL/GenBank/DDBJ databases">
        <authorList>
            <person name="Jaros S."/>
            <person name="Januszkiewicz K."/>
            <person name="Wedrychowicz H."/>
        </authorList>
    </citation>
    <scope>NUCLEOTIDE SEQUENCE [LARGE SCALE GENOMIC DNA]</scope>
    <source>
        <strain evidence="2 3">DSM 18119</strain>
    </source>
</reference>
<evidence type="ECO:0000256" key="1">
    <source>
        <dbReference type="SAM" id="Phobius"/>
    </source>
</evidence>
<dbReference type="AlphaFoldDB" id="A0A1M5FFS9"/>
<dbReference type="Proteomes" id="UP000184048">
    <property type="component" value="Unassembled WGS sequence"/>
</dbReference>
<keyword evidence="1" id="KW-0812">Transmembrane</keyword>
<dbReference type="STRING" id="1121884.SAMN02745131_03823"/>
<feature type="transmembrane region" description="Helical" evidence="1">
    <location>
        <begin position="15"/>
        <end position="33"/>
    </location>
</feature>
<proteinExistence type="predicted"/>